<accession>A0A8X6T637</accession>
<gene>
    <name evidence="1" type="primary">NCL1_14626</name>
    <name evidence="1" type="ORF">NPIL_319881</name>
</gene>
<proteinExistence type="predicted"/>
<dbReference type="Proteomes" id="UP000887013">
    <property type="component" value="Unassembled WGS sequence"/>
</dbReference>
<keyword evidence="2" id="KW-1185">Reference proteome</keyword>
<protein>
    <submittedName>
        <fullName evidence="1">RNase H domain-containing protein</fullName>
    </submittedName>
</protein>
<evidence type="ECO:0000313" key="2">
    <source>
        <dbReference type="Proteomes" id="UP000887013"/>
    </source>
</evidence>
<dbReference type="EMBL" id="BMAW01097850">
    <property type="protein sequence ID" value="GFS81899.1"/>
    <property type="molecule type" value="Genomic_DNA"/>
</dbReference>
<reference evidence="1" key="1">
    <citation type="submission" date="2020-08" db="EMBL/GenBank/DDBJ databases">
        <title>Multicomponent nature underlies the extraordinary mechanical properties of spider dragline silk.</title>
        <authorList>
            <person name="Kono N."/>
            <person name="Nakamura H."/>
            <person name="Mori M."/>
            <person name="Yoshida Y."/>
            <person name="Ohtoshi R."/>
            <person name="Malay A.D."/>
            <person name="Moran D.A.P."/>
            <person name="Tomita M."/>
            <person name="Numata K."/>
            <person name="Arakawa K."/>
        </authorList>
    </citation>
    <scope>NUCLEOTIDE SEQUENCE</scope>
</reference>
<sequence length="158" mass="17500">MISENLIFNPVGPHIPVFDKIPDYAILVYTVGSRSEVSHYGCGIYIRAQDNSCQFNLRNPDGCFIFRDELITIDSVFNNILSFPFSGSMWILTGSRSAILLLSNGHKVGDNTGVAVFEKHIAGYEIANTSAKHGAVQHPNSLAPLIYAELQSSYNRYK</sequence>
<comment type="caution">
    <text evidence="1">The sequence shown here is derived from an EMBL/GenBank/DDBJ whole genome shotgun (WGS) entry which is preliminary data.</text>
</comment>
<dbReference type="AlphaFoldDB" id="A0A8X6T637"/>
<organism evidence="1 2">
    <name type="scientific">Nephila pilipes</name>
    <name type="common">Giant wood spider</name>
    <name type="synonym">Nephila maculata</name>
    <dbReference type="NCBI Taxonomy" id="299642"/>
    <lineage>
        <taxon>Eukaryota</taxon>
        <taxon>Metazoa</taxon>
        <taxon>Ecdysozoa</taxon>
        <taxon>Arthropoda</taxon>
        <taxon>Chelicerata</taxon>
        <taxon>Arachnida</taxon>
        <taxon>Araneae</taxon>
        <taxon>Araneomorphae</taxon>
        <taxon>Entelegynae</taxon>
        <taxon>Araneoidea</taxon>
        <taxon>Nephilidae</taxon>
        <taxon>Nephila</taxon>
    </lineage>
</organism>
<evidence type="ECO:0000313" key="1">
    <source>
        <dbReference type="EMBL" id="GFS81899.1"/>
    </source>
</evidence>
<name>A0A8X6T637_NEPPI</name>